<organism evidence="2 3">
    <name type="scientific">Meganyctiphanes norvegica</name>
    <name type="common">Northern krill</name>
    <name type="synonym">Thysanopoda norvegica</name>
    <dbReference type="NCBI Taxonomy" id="48144"/>
    <lineage>
        <taxon>Eukaryota</taxon>
        <taxon>Metazoa</taxon>
        <taxon>Ecdysozoa</taxon>
        <taxon>Arthropoda</taxon>
        <taxon>Crustacea</taxon>
        <taxon>Multicrustacea</taxon>
        <taxon>Malacostraca</taxon>
        <taxon>Eumalacostraca</taxon>
        <taxon>Eucarida</taxon>
        <taxon>Euphausiacea</taxon>
        <taxon>Euphausiidae</taxon>
        <taxon>Meganyctiphanes</taxon>
    </lineage>
</organism>
<dbReference type="Proteomes" id="UP001497623">
    <property type="component" value="Unassembled WGS sequence"/>
</dbReference>
<dbReference type="EMBL" id="CAXKWB010000280">
    <property type="protein sequence ID" value="CAL4060176.1"/>
    <property type="molecule type" value="Genomic_DNA"/>
</dbReference>
<keyword evidence="1" id="KW-0812">Transmembrane</keyword>
<comment type="caution">
    <text evidence="2">The sequence shown here is derived from an EMBL/GenBank/DDBJ whole genome shotgun (WGS) entry which is preliminary data.</text>
</comment>
<sequence length="302" mass="33960">MVSVGWPRMRCCVGLRSLVVLGIIGMAMIAAFTMRHRMCVWDTWDWSCSSEGRFTPGPEAITQLRRHVAGRLINIATHLKSSMAVSEAPAVELEVMAALLDPRFAPLFPGPIPLQEAWVPEPLSRTRNILSADSETQQHRSHNSTKEDYSQVDNMYTDDNITHDSKLYYSSIDNGSDNIIENNDSYVETLEESSNYLHSMKYINTIDKKSNSESADLLVEYNNNDLFVYGNNQEDPINTIIPLEEQVTVIVDGCGTYPGIIRQVTRQARVLWPEVSILVAVDSRKTSFEVGVSSDYKVTVYT</sequence>
<dbReference type="AlphaFoldDB" id="A0AAV2PIV7"/>
<accession>A0AAV2PIV7</accession>
<evidence type="ECO:0000313" key="2">
    <source>
        <dbReference type="EMBL" id="CAL4060176.1"/>
    </source>
</evidence>
<keyword evidence="3" id="KW-1185">Reference proteome</keyword>
<name>A0AAV2PIV7_MEGNR</name>
<reference evidence="2 3" key="1">
    <citation type="submission" date="2024-05" db="EMBL/GenBank/DDBJ databases">
        <authorList>
            <person name="Wallberg A."/>
        </authorList>
    </citation>
    <scope>NUCLEOTIDE SEQUENCE [LARGE SCALE GENOMIC DNA]</scope>
</reference>
<feature type="transmembrane region" description="Helical" evidence="1">
    <location>
        <begin position="12"/>
        <end position="32"/>
    </location>
</feature>
<evidence type="ECO:0000313" key="3">
    <source>
        <dbReference type="Proteomes" id="UP001497623"/>
    </source>
</evidence>
<keyword evidence="1" id="KW-0472">Membrane</keyword>
<protein>
    <submittedName>
        <fullName evidence="2">Uncharacterized protein</fullName>
    </submittedName>
</protein>
<gene>
    <name evidence="2" type="ORF">MNOR_LOCUS1104</name>
</gene>
<feature type="non-terminal residue" evidence="2">
    <location>
        <position position="302"/>
    </location>
</feature>
<evidence type="ECO:0000256" key="1">
    <source>
        <dbReference type="SAM" id="Phobius"/>
    </source>
</evidence>
<proteinExistence type="predicted"/>
<keyword evidence="1" id="KW-1133">Transmembrane helix</keyword>